<reference evidence="2 3" key="1">
    <citation type="submission" date="2009-02" db="EMBL/GenBank/DDBJ databases">
        <title>Vibrio splendidus str. LGP32 complete genome.</title>
        <authorList>
            <person name="Mazel D."/>
            <person name="Le Roux F."/>
        </authorList>
    </citation>
    <scope>NUCLEOTIDE SEQUENCE [LARGE SCALE GENOMIC DNA]</scope>
    <source>
        <strain evidence="2 3">LGP32</strain>
    </source>
</reference>
<dbReference type="Proteomes" id="UP000009100">
    <property type="component" value="Chromosome 1"/>
</dbReference>
<protein>
    <submittedName>
        <fullName evidence="2">Protein elaA</fullName>
    </submittedName>
</protein>
<dbReference type="CDD" id="cd04301">
    <property type="entry name" value="NAT_SF"/>
    <property type="match status" value="1"/>
</dbReference>
<evidence type="ECO:0000313" key="2">
    <source>
        <dbReference type="EMBL" id="CAV17899.1"/>
    </source>
</evidence>
<dbReference type="PROSITE" id="PS51186">
    <property type="entry name" value="GNAT"/>
    <property type="match status" value="1"/>
</dbReference>
<dbReference type="Gene3D" id="3.40.630.30">
    <property type="match status" value="1"/>
</dbReference>
<gene>
    <name evidence="2" type="ordered locus">VS_0891</name>
</gene>
<dbReference type="InterPro" id="IPR016181">
    <property type="entry name" value="Acyl_CoA_acyltransferase"/>
</dbReference>
<feature type="domain" description="N-acetyltransferase" evidence="1">
    <location>
        <begin position="13"/>
        <end position="171"/>
    </location>
</feature>
<dbReference type="HOGENOM" id="CLU_056607_3_1_6"/>
<dbReference type="eggNOG" id="COG2153">
    <property type="taxonomic scope" value="Bacteria"/>
</dbReference>
<dbReference type="SUPFAM" id="SSF55729">
    <property type="entry name" value="Acyl-CoA N-acyltransferases (Nat)"/>
    <property type="match status" value="1"/>
</dbReference>
<dbReference type="InterPro" id="IPR000182">
    <property type="entry name" value="GNAT_dom"/>
</dbReference>
<dbReference type="STRING" id="575788.VS_0891"/>
<sequence>MIRRKVMFEWRVKKFSELSVQELYDFLQQRVDIFIVDMNTPYSDLDGKDSHPETYHVMGYENGQLVAYSRIMAQKLGYPVDVLPLLDSDADDVCIGRVIVAKDYRGKQIGNQLMQVSFDATREAYPDCSIFISAQAHLKDYYGKFGFNVVTDGYLEDGCSMLGLRYTPQLVAV</sequence>
<evidence type="ECO:0000259" key="1">
    <source>
        <dbReference type="PROSITE" id="PS51186"/>
    </source>
</evidence>
<dbReference type="EMBL" id="FM954972">
    <property type="protein sequence ID" value="CAV17899.1"/>
    <property type="molecule type" value="Genomic_DNA"/>
</dbReference>
<dbReference type="Pfam" id="PF13673">
    <property type="entry name" value="Acetyltransf_10"/>
    <property type="match status" value="1"/>
</dbReference>
<proteinExistence type="predicted"/>
<dbReference type="GO" id="GO:0016747">
    <property type="term" value="F:acyltransferase activity, transferring groups other than amino-acyl groups"/>
    <property type="evidence" value="ECO:0007669"/>
    <property type="project" value="InterPro"/>
</dbReference>
<name>B7VL72_VIBA3</name>
<dbReference type="KEGG" id="vsp:VS_0891"/>
<dbReference type="AlphaFoldDB" id="B7VL72"/>
<organism evidence="2 3">
    <name type="scientific">Vibrio atlanticus (strain LGP32)</name>
    <name type="common">Vibrio splendidus (strain Mel32)</name>
    <dbReference type="NCBI Taxonomy" id="575788"/>
    <lineage>
        <taxon>Bacteria</taxon>
        <taxon>Pseudomonadati</taxon>
        <taxon>Pseudomonadota</taxon>
        <taxon>Gammaproteobacteria</taxon>
        <taxon>Vibrionales</taxon>
        <taxon>Vibrionaceae</taxon>
        <taxon>Vibrio</taxon>
    </lineage>
</organism>
<evidence type="ECO:0000313" key="3">
    <source>
        <dbReference type="Proteomes" id="UP000009100"/>
    </source>
</evidence>
<accession>B7VL72</accession>